<protein>
    <submittedName>
        <fullName evidence="3">Histidine kinase</fullName>
    </submittedName>
</protein>
<accession>A0A177NSW3</accession>
<gene>
    <name evidence="3" type="ORF">A1359_02740</name>
</gene>
<dbReference type="EMBL" id="LUUI01000022">
    <property type="protein sequence ID" value="OAI21085.1"/>
    <property type="molecule type" value="Genomic_DNA"/>
</dbReference>
<comment type="caution">
    <text evidence="3">The sequence shown here is derived from an EMBL/GenBank/DDBJ whole genome shotgun (WGS) entry which is preliminary data.</text>
</comment>
<dbReference type="InterPro" id="IPR000014">
    <property type="entry name" value="PAS"/>
</dbReference>
<dbReference type="SMART" id="SM00091">
    <property type="entry name" value="PAS"/>
    <property type="match status" value="1"/>
</dbReference>
<keyword evidence="4" id="KW-1185">Reference proteome</keyword>
<feature type="domain" description="PAS" evidence="2">
    <location>
        <begin position="66"/>
        <end position="136"/>
    </location>
</feature>
<dbReference type="InterPro" id="IPR035965">
    <property type="entry name" value="PAS-like_dom_sf"/>
</dbReference>
<sequence length="189" mass="21496">MKQTWDGIERRKSLRAQAEALVASLSPQEPSAKHTEVLLHELLVHKVELEMQNEELRNTHIALAQALERYADLYEFAPVGYISIDQDDKISEINLAGATLLGIDRSKLTHSRFSKLVAPQDSDDWYRCFRKMMASSTLEKHSFSLNMLRADGAVFYAHLDCLRRDSVDLQPMLWVALTDISQNKLAEPG</sequence>
<dbReference type="PROSITE" id="PS50112">
    <property type="entry name" value="PAS"/>
    <property type="match status" value="1"/>
</dbReference>
<dbReference type="STRING" id="980561.A1359_02740"/>
<dbReference type="GO" id="GO:0016301">
    <property type="term" value="F:kinase activity"/>
    <property type="evidence" value="ECO:0007669"/>
    <property type="project" value="UniProtKB-KW"/>
</dbReference>
<organism evidence="3 4">
    <name type="scientific">Methylomonas lenta</name>
    <dbReference type="NCBI Taxonomy" id="980561"/>
    <lineage>
        <taxon>Bacteria</taxon>
        <taxon>Pseudomonadati</taxon>
        <taxon>Pseudomonadota</taxon>
        <taxon>Gammaproteobacteria</taxon>
        <taxon>Methylococcales</taxon>
        <taxon>Methylococcaceae</taxon>
        <taxon>Methylomonas</taxon>
    </lineage>
</organism>
<evidence type="ECO:0000313" key="4">
    <source>
        <dbReference type="Proteomes" id="UP000078476"/>
    </source>
</evidence>
<feature type="coiled-coil region" evidence="1">
    <location>
        <begin position="39"/>
        <end position="66"/>
    </location>
</feature>
<evidence type="ECO:0000256" key="1">
    <source>
        <dbReference type="SAM" id="Coils"/>
    </source>
</evidence>
<dbReference type="OrthoDB" id="6366277at2"/>
<keyword evidence="1" id="KW-0175">Coiled coil</keyword>
<proteinExistence type="predicted"/>
<dbReference type="Pfam" id="PF00989">
    <property type="entry name" value="PAS"/>
    <property type="match status" value="1"/>
</dbReference>
<dbReference type="InterPro" id="IPR013767">
    <property type="entry name" value="PAS_fold"/>
</dbReference>
<dbReference type="Proteomes" id="UP000078476">
    <property type="component" value="Unassembled WGS sequence"/>
</dbReference>
<keyword evidence="3" id="KW-0418">Kinase</keyword>
<dbReference type="NCBIfam" id="TIGR00229">
    <property type="entry name" value="sensory_box"/>
    <property type="match status" value="1"/>
</dbReference>
<dbReference type="SUPFAM" id="SSF55785">
    <property type="entry name" value="PYP-like sensor domain (PAS domain)"/>
    <property type="match status" value="1"/>
</dbReference>
<dbReference type="GO" id="GO:0006355">
    <property type="term" value="P:regulation of DNA-templated transcription"/>
    <property type="evidence" value="ECO:0007669"/>
    <property type="project" value="InterPro"/>
</dbReference>
<name>A0A177NSW3_9GAMM</name>
<dbReference type="Gene3D" id="3.30.450.20">
    <property type="entry name" value="PAS domain"/>
    <property type="match status" value="1"/>
</dbReference>
<dbReference type="CDD" id="cd00130">
    <property type="entry name" value="PAS"/>
    <property type="match status" value="1"/>
</dbReference>
<reference evidence="3 4" key="1">
    <citation type="submission" date="2016-03" db="EMBL/GenBank/DDBJ databases">
        <authorList>
            <person name="Ploux O."/>
        </authorList>
    </citation>
    <scope>NUCLEOTIDE SEQUENCE [LARGE SCALE GENOMIC DNA]</scope>
    <source>
        <strain evidence="3 4">R-45370</strain>
    </source>
</reference>
<dbReference type="AlphaFoldDB" id="A0A177NSW3"/>
<evidence type="ECO:0000313" key="3">
    <source>
        <dbReference type="EMBL" id="OAI21085.1"/>
    </source>
</evidence>
<evidence type="ECO:0000259" key="2">
    <source>
        <dbReference type="PROSITE" id="PS50112"/>
    </source>
</evidence>
<keyword evidence="3" id="KW-0808">Transferase</keyword>
<dbReference type="RefSeq" id="WP_066977038.1">
    <property type="nucleotide sequence ID" value="NZ_LUUI01000022.1"/>
</dbReference>